<dbReference type="EMBL" id="SHNP01000001">
    <property type="protein sequence ID" value="MCX2972820.1"/>
    <property type="molecule type" value="Genomic_DNA"/>
</dbReference>
<feature type="transmembrane region" description="Helical" evidence="6">
    <location>
        <begin position="206"/>
        <end position="222"/>
    </location>
</feature>
<feature type="domain" description="Major facilitator superfamily (MFS) profile" evidence="7">
    <location>
        <begin position="1"/>
        <end position="399"/>
    </location>
</feature>
<sequence length="413" mass="44409">MLTLVYAFNFVDRQILVILQEPIKNDMGLSDTQLGLLSGFSFALVYITAGIPIAYWADRTNRRNIITASLAVWSGMTALSGLAQNYSQLLLARIGVGIGEAGGSPPAHSMISDYYPPERRATAMAIYTTGLHLGILMGFIVGGLISEFFGWRIAFFSVGIPGVLLAVVFYFTVKEPPRGQWDESVNMAHKPSLGETLKHLSSVRSFWYLALAAGATSFAGYGNGNFAPSFLIRNHGFSVGEVGVVLAIFGGGGGMIGTFLGGYLTDRLGVRDRRWYVWLPALAGIIALPMGFPYLLLDNTTVVIGLMFFVTLFLNTYMGPVVATCHALVPSSMRAMASAILFFVLNMIGLGLGPLTVGVLSDLYMPHFGNDGLRYAMLTVGLLSSIGIVLFYLAGRHLEADVKKAQAVGQGDS</sequence>
<keyword evidence="3 6" id="KW-0812">Transmembrane</keyword>
<dbReference type="CDD" id="cd17328">
    <property type="entry name" value="MFS_spinster_like"/>
    <property type="match status" value="1"/>
</dbReference>
<evidence type="ECO:0000256" key="1">
    <source>
        <dbReference type="ARBA" id="ARBA00004141"/>
    </source>
</evidence>
<evidence type="ECO:0000259" key="7">
    <source>
        <dbReference type="PROSITE" id="PS50850"/>
    </source>
</evidence>
<feature type="transmembrane region" description="Helical" evidence="6">
    <location>
        <begin position="335"/>
        <end position="355"/>
    </location>
</feature>
<feature type="transmembrane region" description="Helical" evidence="6">
    <location>
        <begin position="375"/>
        <end position="394"/>
    </location>
</feature>
<evidence type="ECO:0000256" key="4">
    <source>
        <dbReference type="ARBA" id="ARBA00022989"/>
    </source>
</evidence>
<evidence type="ECO:0000256" key="2">
    <source>
        <dbReference type="ARBA" id="ARBA00022448"/>
    </source>
</evidence>
<dbReference type="PANTHER" id="PTHR23505:SF79">
    <property type="entry name" value="PROTEIN SPINSTER"/>
    <property type="match status" value="1"/>
</dbReference>
<evidence type="ECO:0000256" key="5">
    <source>
        <dbReference type="ARBA" id="ARBA00023136"/>
    </source>
</evidence>
<reference evidence="8" key="1">
    <citation type="submission" date="2019-02" db="EMBL/GenBank/DDBJ databases">
        <authorList>
            <person name="Li S.-H."/>
        </authorList>
    </citation>
    <scope>NUCLEOTIDE SEQUENCE</scope>
    <source>
        <strain evidence="8">IMCC8485</strain>
    </source>
</reference>
<dbReference type="InterPro" id="IPR020846">
    <property type="entry name" value="MFS_dom"/>
</dbReference>
<accession>A0ABT3SS62</accession>
<feature type="transmembrane region" description="Helical" evidence="6">
    <location>
        <begin position="151"/>
        <end position="173"/>
    </location>
</feature>
<keyword evidence="9" id="KW-1185">Reference proteome</keyword>
<dbReference type="Pfam" id="PF07690">
    <property type="entry name" value="MFS_1"/>
    <property type="match status" value="1"/>
</dbReference>
<organism evidence="8 9">
    <name type="scientific">Candidatus Seongchinamella marina</name>
    <dbReference type="NCBI Taxonomy" id="2518990"/>
    <lineage>
        <taxon>Bacteria</taxon>
        <taxon>Pseudomonadati</taxon>
        <taxon>Pseudomonadota</taxon>
        <taxon>Gammaproteobacteria</taxon>
        <taxon>Cellvibrionales</taxon>
        <taxon>Halieaceae</taxon>
        <taxon>Seongchinamella</taxon>
    </lineage>
</organism>
<evidence type="ECO:0000256" key="6">
    <source>
        <dbReference type="SAM" id="Phobius"/>
    </source>
</evidence>
<evidence type="ECO:0000313" key="8">
    <source>
        <dbReference type="EMBL" id="MCX2972820.1"/>
    </source>
</evidence>
<dbReference type="PROSITE" id="PS50850">
    <property type="entry name" value="MFS"/>
    <property type="match status" value="1"/>
</dbReference>
<name>A0ABT3SS62_9GAMM</name>
<feature type="transmembrane region" description="Helical" evidence="6">
    <location>
        <begin position="276"/>
        <end position="296"/>
    </location>
</feature>
<dbReference type="InterPro" id="IPR011701">
    <property type="entry name" value="MFS"/>
</dbReference>
<feature type="transmembrane region" description="Helical" evidence="6">
    <location>
        <begin position="34"/>
        <end position="57"/>
    </location>
</feature>
<feature type="transmembrane region" description="Helical" evidence="6">
    <location>
        <begin position="302"/>
        <end position="323"/>
    </location>
</feature>
<evidence type="ECO:0000256" key="3">
    <source>
        <dbReference type="ARBA" id="ARBA00022692"/>
    </source>
</evidence>
<feature type="transmembrane region" description="Helical" evidence="6">
    <location>
        <begin position="242"/>
        <end position="264"/>
    </location>
</feature>
<dbReference type="Gene3D" id="1.20.1250.20">
    <property type="entry name" value="MFS general substrate transporter like domains"/>
    <property type="match status" value="2"/>
</dbReference>
<dbReference type="InterPro" id="IPR036259">
    <property type="entry name" value="MFS_trans_sf"/>
</dbReference>
<dbReference type="InterPro" id="IPR044770">
    <property type="entry name" value="MFS_spinster-like"/>
</dbReference>
<keyword evidence="2" id="KW-0813">Transport</keyword>
<keyword evidence="5 6" id="KW-0472">Membrane</keyword>
<dbReference type="SUPFAM" id="SSF103473">
    <property type="entry name" value="MFS general substrate transporter"/>
    <property type="match status" value="1"/>
</dbReference>
<comment type="subcellular location">
    <subcellularLocation>
        <location evidence="1">Membrane</location>
        <topology evidence="1">Multi-pass membrane protein</topology>
    </subcellularLocation>
</comment>
<gene>
    <name evidence="8" type="ORF">EYC87_04375</name>
</gene>
<dbReference type="Proteomes" id="UP001143307">
    <property type="component" value="Unassembled WGS sequence"/>
</dbReference>
<keyword evidence="4 6" id="KW-1133">Transmembrane helix</keyword>
<proteinExistence type="predicted"/>
<evidence type="ECO:0000313" key="9">
    <source>
        <dbReference type="Proteomes" id="UP001143307"/>
    </source>
</evidence>
<comment type="caution">
    <text evidence="8">The sequence shown here is derived from an EMBL/GenBank/DDBJ whole genome shotgun (WGS) entry which is preliminary data.</text>
</comment>
<dbReference type="PANTHER" id="PTHR23505">
    <property type="entry name" value="SPINSTER"/>
    <property type="match status" value="1"/>
</dbReference>
<feature type="transmembrane region" description="Helical" evidence="6">
    <location>
        <begin position="124"/>
        <end position="145"/>
    </location>
</feature>
<protein>
    <submittedName>
        <fullName evidence="8">MFS transporter</fullName>
    </submittedName>
</protein>